<gene>
    <name evidence="2" type="ORF">J4Q44_G00027150</name>
</gene>
<dbReference type="AlphaFoldDB" id="A0AAN8MMJ7"/>
<accession>A0AAN8MMJ7</accession>
<dbReference type="GO" id="GO:0005813">
    <property type="term" value="C:centrosome"/>
    <property type="evidence" value="ECO:0007669"/>
    <property type="project" value="TreeGrafter"/>
</dbReference>
<name>A0AAN8MMJ7_9TELE</name>
<evidence type="ECO:0000313" key="3">
    <source>
        <dbReference type="Proteomes" id="UP001356427"/>
    </source>
</evidence>
<evidence type="ECO:0000313" key="2">
    <source>
        <dbReference type="EMBL" id="KAK6327070.1"/>
    </source>
</evidence>
<organism evidence="2 3">
    <name type="scientific">Coregonus suidteri</name>
    <dbReference type="NCBI Taxonomy" id="861788"/>
    <lineage>
        <taxon>Eukaryota</taxon>
        <taxon>Metazoa</taxon>
        <taxon>Chordata</taxon>
        <taxon>Craniata</taxon>
        <taxon>Vertebrata</taxon>
        <taxon>Euteleostomi</taxon>
        <taxon>Actinopterygii</taxon>
        <taxon>Neopterygii</taxon>
        <taxon>Teleostei</taxon>
        <taxon>Protacanthopterygii</taxon>
        <taxon>Salmoniformes</taxon>
        <taxon>Salmonidae</taxon>
        <taxon>Coregoninae</taxon>
        <taxon>Coregonus</taxon>
    </lineage>
</organism>
<feature type="region of interest" description="Disordered" evidence="1">
    <location>
        <begin position="31"/>
        <end position="116"/>
    </location>
</feature>
<feature type="compositionally biased region" description="Polar residues" evidence="1">
    <location>
        <begin position="105"/>
        <end position="116"/>
    </location>
</feature>
<proteinExistence type="predicted"/>
<dbReference type="PANTHER" id="PTHR31393:SF2">
    <property type="entry name" value="CHROMOSOME 7 OPEN READING FRAME 31"/>
    <property type="match status" value="1"/>
</dbReference>
<comment type="caution">
    <text evidence="2">The sequence shown here is derived from an EMBL/GenBank/DDBJ whole genome shotgun (WGS) entry which is preliminary data.</text>
</comment>
<dbReference type="PANTHER" id="PTHR31393">
    <property type="entry name" value="C5ORF31"/>
    <property type="match status" value="1"/>
</dbReference>
<sequence>MFPGHHLQDQGSRCERCGEERCECQVTEAREGLHHPGPGASDPQQSSQAPRASLEKGAVEKVTDTESSLALCSRQLSHPPLNETTKVTKENNPQSEVCYEDVPSSKKQSYTASGGNPFSLSQPASALATNNTGAAYESETAADLVSPNIRNWRSSGNLVLGSESTANQTLEEQDQEWQNREIPIPRSISNPCIQPRLHALPSTHPGERGRGRCQLALLELQDSFSKSEVHRLFHSSLQGGTVNLQDNVHTGRKHRFYGFNSYYFHN</sequence>
<dbReference type="EMBL" id="JAGTTL010000002">
    <property type="protein sequence ID" value="KAK6327070.1"/>
    <property type="molecule type" value="Genomic_DNA"/>
</dbReference>
<feature type="compositionally biased region" description="Basic and acidic residues" evidence="1">
    <location>
        <begin position="53"/>
        <end position="64"/>
    </location>
</feature>
<dbReference type="Proteomes" id="UP001356427">
    <property type="component" value="Unassembled WGS sequence"/>
</dbReference>
<keyword evidence="3" id="KW-1185">Reference proteome</keyword>
<protein>
    <submittedName>
        <fullName evidence="2">Uncharacterized protein</fullName>
    </submittedName>
</protein>
<dbReference type="InterPro" id="IPR027886">
    <property type="entry name" value="SPMIP4"/>
</dbReference>
<reference evidence="2 3" key="1">
    <citation type="submission" date="2021-04" db="EMBL/GenBank/DDBJ databases">
        <authorList>
            <person name="De Guttry C."/>
            <person name="Zahm M."/>
            <person name="Klopp C."/>
            <person name="Cabau C."/>
            <person name="Louis A."/>
            <person name="Berthelot C."/>
            <person name="Parey E."/>
            <person name="Roest Crollius H."/>
            <person name="Montfort J."/>
            <person name="Robinson-Rechavi M."/>
            <person name="Bucao C."/>
            <person name="Bouchez O."/>
            <person name="Gislard M."/>
            <person name="Lluch J."/>
            <person name="Milhes M."/>
            <person name="Lampietro C."/>
            <person name="Lopez Roques C."/>
            <person name="Donnadieu C."/>
            <person name="Braasch I."/>
            <person name="Desvignes T."/>
            <person name="Postlethwait J."/>
            <person name="Bobe J."/>
            <person name="Wedekind C."/>
            <person name="Guiguen Y."/>
        </authorList>
    </citation>
    <scope>NUCLEOTIDE SEQUENCE [LARGE SCALE GENOMIC DNA]</scope>
    <source>
        <strain evidence="2">Cs_M1</strain>
        <tissue evidence="2">Blood</tissue>
    </source>
</reference>
<feature type="compositionally biased region" description="Polar residues" evidence="1">
    <location>
        <begin position="65"/>
        <end position="95"/>
    </location>
</feature>
<evidence type="ECO:0000256" key="1">
    <source>
        <dbReference type="SAM" id="MobiDB-lite"/>
    </source>
</evidence>